<evidence type="ECO:0000313" key="2">
    <source>
        <dbReference type="Proteomes" id="UP000279275"/>
    </source>
</evidence>
<comment type="caution">
    <text evidence="1">The sequence shown here is derived from an EMBL/GenBank/DDBJ whole genome shotgun (WGS) entry which is preliminary data.</text>
</comment>
<sequence>MSWLNDDLSTAVAAIWGDLLATVPPEQVHPGLSASTREFLTTVGLPTVDVGSFAPLPDGGVLGSMHVADREYVPVVNGVPEDFRFAVDVGSDEVCCLFDGMAEVFLANSNLGLFVMFVGRVYRDLWQLAEPDEESMSSAVGAIVESLITLDPRALDTGTWWATFLDQALEI</sequence>
<name>A0A3M2L6U2_9NOCA</name>
<dbReference type="AlphaFoldDB" id="A0A3M2L6U2"/>
<dbReference type="Proteomes" id="UP000279275">
    <property type="component" value="Unassembled WGS sequence"/>
</dbReference>
<gene>
    <name evidence="1" type="ORF">EBN03_08645</name>
</gene>
<reference evidence="1 2" key="1">
    <citation type="submission" date="2018-10" db="EMBL/GenBank/DDBJ databases">
        <title>Isolation from cow dung.</title>
        <authorList>
            <person name="Ling L."/>
        </authorList>
    </citation>
    <scope>NUCLEOTIDE SEQUENCE [LARGE SCALE GENOMIC DNA]</scope>
    <source>
        <strain evidence="1 2">NEAU-LL90</strain>
    </source>
</reference>
<dbReference type="OrthoDB" id="5182441at2"/>
<accession>A0A3M2L6U2</accession>
<evidence type="ECO:0008006" key="3">
    <source>
        <dbReference type="Google" id="ProtNLM"/>
    </source>
</evidence>
<keyword evidence="2" id="KW-1185">Reference proteome</keyword>
<evidence type="ECO:0000313" key="1">
    <source>
        <dbReference type="EMBL" id="RMI33247.1"/>
    </source>
</evidence>
<dbReference type="Pfam" id="PF14435">
    <property type="entry name" value="SUKH-4"/>
    <property type="match status" value="1"/>
</dbReference>
<dbReference type="EMBL" id="RFFH01000003">
    <property type="protein sequence ID" value="RMI33247.1"/>
    <property type="molecule type" value="Genomic_DNA"/>
</dbReference>
<dbReference type="RefSeq" id="WP_122187441.1">
    <property type="nucleotide sequence ID" value="NZ_RFFH01000003.1"/>
</dbReference>
<dbReference type="InterPro" id="IPR025851">
    <property type="entry name" value="SUKH-4"/>
</dbReference>
<proteinExistence type="predicted"/>
<protein>
    <recommendedName>
        <fullName evidence="3">SUKH-4 immunity protein of toxin-antitoxin system</fullName>
    </recommendedName>
</protein>
<organism evidence="1 2">
    <name type="scientific">Nocardia stercoris</name>
    <dbReference type="NCBI Taxonomy" id="2483361"/>
    <lineage>
        <taxon>Bacteria</taxon>
        <taxon>Bacillati</taxon>
        <taxon>Actinomycetota</taxon>
        <taxon>Actinomycetes</taxon>
        <taxon>Mycobacteriales</taxon>
        <taxon>Nocardiaceae</taxon>
        <taxon>Nocardia</taxon>
    </lineage>
</organism>